<name>A0A5K7XGX8_9BACT</name>
<organism evidence="2 3">
    <name type="scientific">Lacipirellula parvula</name>
    <dbReference type="NCBI Taxonomy" id="2650471"/>
    <lineage>
        <taxon>Bacteria</taxon>
        <taxon>Pseudomonadati</taxon>
        <taxon>Planctomycetota</taxon>
        <taxon>Planctomycetia</taxon>
        <taxon>Pirellulales</taxon>
        <taxon>Lacipirellulaceae</taxon>
        <taxon>Lacipirellula</taxon>
    </lineage>
</organism>
<dbReference type="EMBL" id="AP021861">
    <property type="protein sequence ID" value="BBO35645.1"/>
    <property type="molecule type" value="Genomic_DNA"/>
</dbReference>
<dbReference type="AlphaFoldDB" id="A0A5K7XGX8"/>
<sequence>MDDGDREWSLNADNPTFASPGSLPRAASTKRTWGVVVVVKNKTCFRAD</sequence>
<dbReference type="KEGG" id="lpav:PLANPX_5257"/>
<protein>
    <submittedName>
        <fullName evidence="2">Uncharacterized protein</fullName>
    </submittedName>
</protein>
<accession>A0A5K7XGX8</accession>
<proteinExistence type="predicted"/>
<dbReference type="Proteomes" id="UP000326837">
    <property type="component" value="Chromosome"/>
</dbReference>
<keyword evidence="3" id="KW-1185">Reference proteome</keyword>
<evidence type="ECO:0000313" key="3">
    <source>
        <dbReference type="Proteomes" id="UP000326837"/>
    </source>
</evidence>
<evidence type="ECO:0000313" key="2">
    <source>
        <dbReference type="EMBL" id="BBO35645.1"/>
    </source>
</evidence>
<evidence type="ECO:0000256" key="1">
    <source>
        <dbReference type="SAM" id="MobiDB-lite"/>
    </source>
</evidence>
<gene>
    <name evidence="2" type="ORF">PLANPX_5257</name>
</gene>
<reference evidence="3" key="1">
    <citation type="submission" date="2019-10" db="EMBL/GenBank/DDBJ databases">
        <title>Lacipirellula parvula gen. nov., sp. nov., representing a lineage of planctomycetes widespread in freshwater anoxic habitats, and description of the family Lacipirellulaceae.</title>
        <authorList>
            <person name="Dedysh S.N."/>
            <person name="Kulichevskaya I.S."/>
            <person name="Beletsky A.V."/>
            <person name="Rakitin A.L."/>
            <person name="Mardanov A.V."/>
            <person name="Ivanova A.A."/>
            <person name="Saltykova V.X."/>
            <person name="Rijpstra W.I.C."/>
            <person name="Sinninghe Damste J.S."/>
            <person name="Ravin N.V."/>
        </authorList>
    </citation>
    <scope>NUCLEOTIDE SEQUENCE [LARGE SCALE GENOMIC DNA]</scope>
    <source>
        <strain evidence="3">PX69</strain>
    </source>
</reference>
<feature type="region of interest" description="Disordered" evidence="1">
    <location>
        <begin position="1"/>
        <end position="28"/>
    </location>
</feature>